<accession>A0A450WGU9</accession>
<dbReference type="AlphaFoldDB" id="A0A450WGU9"/>
<dbReference type="EMBL" id="CAADFN010000022">
    <property type="protein sequence ID" value="VFK16225.1"/>
    <property type="molecule type" value="Genomic_DNA"/>
</dbReference>
<proteinExistence type="predicted"/>
<dbReference type="InterPro" id="IPR021505">
    <property type="entry name" value="Phage_B3_Orf6"/>
</dbReference>
<protein>
    <recommendedName>
        <fullName evidence="2">Sulfate transporter</fullName>
    </recommendedName>
</protein>
<dbReference type="Pfam" id="PF11363">
    <property type="entry name" value="DUF3164"/>
    <property type="match status" value="1"/>
</dbReference>
<evidence type="ECO:0008006" key="2">
    <source>
        <dbReference type="Google" id="ProtNLM"/>
    </source>
</evidence>
<organism evidence="1">
    <name type="scientific">Candidatus Kentrum sp. LFY</name>
    <dbReference type="NCBI Taxonomy" id="2126342"/>
    <lineage>
        <taxon>Bacteria</taxon>
        <taxon>Pseudomonadati</taxon>
        <taxon>Pseudomonadota</taxon>
        <taxon>Gammaproteobacteria</taxon>
        <taxon>Candidatus Kentrum</taxon>
    </lineage>
</organism>
<sequence>MTIDPNDYLENHLGHLIPKDAIPPIDLLRDDTVKDIIAKARAMNEMIKTFKEEIFREVYDFVELSLSQYGVKWGGVRGNITLRSFRGDCMVKLTIAERIAFDERIQAAKTLIDECIHNWTEESRSEVKVMMKDAFNTDKEGTISVHRVLSLRKYDFDDPKWHTAMRAIIDSILSVGTKEYMHFYQRVEGNEKPQPIPINLANV</sequence>
<name>A0A450WGU9_9GAMM</name>
<gene>
    <name evidence="1" type="ORF">BECKLFY1418C_GA0070996_10224</name>
</gene>
<evidence type="ECO:0000313" key="1">
    <source>
        <dbReference type="EMBL" id="VFK16225.1"/>
    </source>
</evidence>
<reference evidence="1" key="1">
    <citation type="submission" date="2019-02" db="EMBL/GenBank/DDBJ databases">
        <authorList>
            <person name="Gruber-Vodicka R. H."/>
            <person name="Seah K. B. B."/>
        </authorList>
    </citation>
    <scope>NUCLEOTIDE SEQUENCE</scope>
    <source>
        <strain evidence="1">BECK_BY7</strain>
    </source>
</reference>